<dbReference type="HOGENOM" id="CLU_3218257_0_0_5"/>
<evidence type="ECO:0000256" key="1">
    <source>
        <dbReference type="SAM" id="MobiDB-lite"/>
    </source>
</evidence>
<comment type="caution">
    <text evidence="2">The sequence shown here is derived from an EMBL/GenBank/DDBJ whole genome shotgun (WGS) entry which is preliminary data.</text>
</comment>
<evidence type="ECO:0000313" key="2">
    <source>
        <dbReference type="EMBL" id="EPX81726.1"/>
    </source>
</evidence>
<dbReference type="STRING" id="1123360.thalar_00283"/>
<proteinExistence type="predicted"/>
<organism evidence="2 3">
    <name type="scientific">Litoreibacter arenae DSM 19593</name>
    <dbReference type="NCBI Taxonomy" id="1123360"/>
    <lineage>
        <taxon>Bacteria</taxon>
        <taxon>Pseudomonadati</taxon>
        <taxon>Pseudomonadota</taxon>
        <taxon>Alphaproteobacteria</taxon>
        <taxon>Rhodobacterales</taxon>
        <taxon>Roseobacteraceae</taxon>
        <taxon>Litoreibacter</taxon>
    </lineage>
</organism>
<dbReference type="Proteomes" id="UP000015351">
    <property type="component" value="Unassembled WGS sequence"/>
</dbReference>
<evidence type="ECO:0000313" key="3">
    <source>
        <dbReference type="Proteomes" id="UP000015351"/>
    </source>
</evidence>
<protein>
    <submittedName>
        <fullName evidence="2">Uncharacterized protein</fullName>
    </submittedName>
</protein>
<keyword evidence="3" id="KW-1185">Reference proteome</keyword>
<dbReference type="EMBL" id="AONI01000005">
    <property type="protein sequence ID" value="EPX81726.1"/>
    <property type="molecule type" value="Genomic_DNA"/>
</dbReference>
<reference evidence="3" key="1">
    <citation type="journal article" date="2013" name="Stand. Genomic Sci.">
        <title>Genome sequence of the Litoreibacter arenae type strain (DSM 19593(T)), a member of the Roseobacter clade isolated from sea sand.</title>
        <authorList>
            <person name="Riedel T."/>
            <person name="Fiebig A."/>
            <person name="Petersen J."/>
            <person name="Gronow S."/>
            <person name="Kyrpides N.C."/>
            <person name="Goker M."/>
            <person name="Klenk H.P."/>
        </authorList>
    </citation>
    <scope>NUCLEOTIDE SEQUENCE [LARGE SCALE GENOMIC DNA]</scope>
    <source>
        <strain evidence="3">DSM 19593</strain>
    </source>
</reference>
<accession>S9QJU9</accession>
<name>S9QJU9_9RHOB</name>
<sequence length="44" mass="4768">MERELAGYDMDGPLALRLTRPTAPAVNAPRTLRAPLPDTKPTHG</sequence>
<dbReference type="AlphaFoldDB" id="S9QJU9"/>
<feature type="region of interest" description="Disordered" evidence="1">
    <location>
        <begin position="21"/>
        <end position="44"/>
    </location>
</feature>
<gene>
    <name evidence="2" type="ORF">thalar_00283</name>
</gene>